<proteinExistence type="predicted"/>
<dbReference type="EMBL" id="JAVHJL010000003">
    <property type="protein sequence ID" value="KAK6506856.1"/>
    <property type="molecule type" value="Genomic_DNA"/>
</dbReference>
<organism evidence="2 3">
    <name type="scientific">Arthrobotrys musiformis</name>
    <dbReference type="NCBI Taxonomy" id="47236"/>
    <lineage>
        <taxon>Eukaryota</taxon>
        <taxon>Fungi</taxon>
        <taxon>Dikarya</taxon>
        <taxon>Ascomycota</taxon>
        <taxon>Pezizomycotina</taxon>
        <taxon>Orbiliomycetes</taxon>
        <taxon>Orbiliales</taxon>
        <taxon>Orbiliaceae</taxon>
        <taxon>Arthrobotrys</taxon>
    </lineage>
</organism>
<name>A0AAV9WEM3_9PEZI</name>
<dbReference type="Proteomes" id="UP001370758">
    <property type="component" value="Unassembled WGS sequence"/>
</dbReference>
<evidence type="ECO:0000313" key="3">
    <source>
        <dbReference type="Proteomes" id="UP001370758"/>
    </source>
</evidence>
<evidence type="ECO:0000313" key="2">
    <source>
        <dbReference type="EMBL" id="KAK6506856.1"/>
    </source>
</evidence>
<comment type="caution">
    <text evidence="2">The sequence shown here is derived from an EMBL/GenBank/DDBJ whole genome shotgun (WGS) entry which is preliminary data.</text>
</comment>
<sequence>MIPQRVISLLALGVLSMQVSAIPVPQLDGKGLTQDQIDTAYINQAGYITFNGKGPAKSNDDILGGKFASVVEDSDYAYGRQYQEEGKSVLVGEPVADRNTAGEKIQSYEEPASEPYEFYSI</sequence>
<feature type="signal peptide" evidence="1">
    <location>
        <begin position="1"/>
        <end position="21"/>
    </location>
</feature>
<keyword evidence="3" id="KW-1185">Reference proteome</keyword>
<gene>
    <name evidence="2" type="ORF">TWF481_005316</name>
</gene>
<accession>A0AAV9WEM3</accession>
<protein>
    <submittedName>
        <fullName evidence="2">Uncharacterized protein</fullName>
    </submittedName>
</protein>
<reference evidence="2 3" key="1">
    <citation type="submission" date="2023-08" db="EMBL/GenBank/DDBJ databases">
        <authorList>
            <person name="Palmer J.M."/>
        </authorList>
    </citation>
    <scope>NUCLEOTIDE SEQUENCE [LARGE SCALE GENOMIC DNA]</scope>
    <source>
        <strain evidence="2 3">TWF481</strain>
    </source>
</reference>
<feature type="chain" id="PRO_5043586649" evidence="1">
    <location>
        <begin position="22"/>
        <end position="121"/>
    </location>
</feature>
<evidence type="ECO:0000256" key="1">
    <source>
        <dbReference type="SAM" id="SignalP"/>
    </source>
</evidence>
<dbReference type="AlphaFoldDB" id="A0AAV9WEM3"/>
<keyword evidence="1" id="KW-0732">Signal</keyword>